<dbReference type="GeneID" id="107566111"/>
<evidence type="ECO:0000313" key="9">
    <source>
        <dbReference type="Ensembl" id="ENSSGRP00000112362.1"/>
    </source>
</evidence>
<accession>A0A672TC28</accession>
<sequence length="103" mass="12087">MTHRTPEALELHPETYSQRVAQCDISERLFLNCYRRIRMFLTTVNLAKSKSKTLLVQMVSAAGTGYCFNTKRGRLRDKLVLRKHDPIVNKHVLFIEKRKIRSL</sequence>
<dbReference type="InterPro" id="IPR011332">
    <property type="entry name" value="Ribosomal_zn-bd"/>
</dbReference>
<comment type="similarity">
    <text evidence="2">Belongs to the bacterial ribosomal protein bL33 family.</text>
</comment>
<dbReference type="OrthoDB" id="275534at2759"/>
<dbReference type="Pfam" id="PF00471">
    <property type="entry name" value="Ribosomal_L33"/>
    <property type="match status" value="1"/>
</dbReference>
<dbReference type="GO" id="GO:0003735">
    <property type="term" value="F:structural constituent of ribosome"/>
    <property type="evidence" value="ECO:0007669"/>
    <property type="project" value="InterPro"/>
</dbReference>
<dbReference type="InParanoid" id="A0A672TC28"/>
<evidence type="ECO:0000256" key="3">
    <source>
        <dbReference type="ARBA" id="ARBA00022946"/>
    </source>
</evidence>
<dbReference type="FunCoup" id="A0A672TC28">
    <property type="interactions" value="855"/>
</dbReference>
<dbReference type="PANTHER" id="PTHR47037">
    <property type="entry name" value="39S RIBOSOMAL PROTEIN L33, MITOCHONDRIAL"/>
    <property type="match status" value="1"/>
</dbReference>
<keyword evidence="5" id="KW-0496">Mitochondrion</keyword>
<evidence type="ECO:0000256" key="7">
    <source>
        <dbReference type="ARBA" id="ARBA00035275"/>
    </source>
</evidence>
<dbReference type="SUPFAM" id="SSF57829">
    <property type="entry name" value="Zn-binding ribosomal proteins"/>
    <property type="match status" value="1"/>
</dbReference>
<evidence type="ECO:0000256" key="4">
    <source>
        <dbReference type="ARBA" id="ARBA00022980"/>
    </source>
</evidence>
<keyword evidence="4" id="KW-0689">Ribosomal protein</keyword>
<comment type="subcellular location">
    <subcellularLocation>
        <location evidence="1">Mitochondrion</location>
    </subcellularLocation>
</comment>
<dbReference type="OMA" id="KSKFIMV"/>
<reference evidence="9" key="1">
    <citation type="submission" date="2025-08" db="UniProtKB">
        <authorList>
            <consortium name="Ensembl"/>
        </authorList>
    </citation>
    <scope>IDENTIFICATION</scope>
</reference>
<evidence type="ECO:0000256" key="2">
    <source>
        <dbReference type="ARBA" id="ARBA00007596"/>
    </source>
</evidence>
<keyword evidence="10" id="KW-1185">Reference proteome</keyword>
<evidence type="ECO:0000256" key="8">
    <source>
        <dbReference type="ARBA" id="ARBA00035436"/>
    </source>
</evidence>
<evidence type="ECO:0000256" key="1">
    <source>
        <dbReference type="ARBA" id="ARBA00004173"/>
    </source>
</evidence>
<dbReference type="InterPro" id="IPR052008">
    <property type="entry name" value="Mitoribosomal_protein_bL33"/>
</dbReference>
<dbReference type="Gene3D" id="2.20.28.120">
    <property type="entry name" value="Ribosomal protein L33"/>
    <property type="match status" value="1"/>
</dbReference>
<reference evidence="9" key="2">
    <citation type="submission" date="2025-09" db="UniProtKB">
        <authorList>
            <consortium name="Ensembl"/>
        </authorList>
    </citation>
    <scope>IDENTIFICATION</scope>
</reference>
<gene>
    <name evidence="9" type="primary">mrpl33</name>
</gene>
<dbReference type="CTD" id="9553"/>
<evidence type="ECO:0000256" key="6">
    <source>
        <dbReference type="ARBA" id="ARBA00023274"/>
    </source>
</evidence>
<keyword evidence="6" id="KW-0687">Ribonucleoprotein</keyword>
<dbReference type="FunFam" id="2.20.28.120:FF:000005">
    <property type="entry name" value="39S ribosomal protein L33, mitochondrial"/>
    <property type="match status" value="1"/>
</dbReference>
<dbReference type="GO" id="GO:1990904">
    <property type="term" value="C:ribonucleoprotein complex"/>
    <property type="evidence" value="ECO:0007669"/>
    <property type="project" value="UniProtKB-KW"/>
</dbReference>
<dbReference type="GO" id="GO:0005840">
    <property type="term" value="C:ribosome"/>
    <property type="evidence" value="ECO:0007669"/>
    <property type="project" value="UniProtKB-KW"/>
</dbReference>
<dbReference type="RefSeq" id="XP_016106971.1">
    <property type="nucleotide sequence ID" value="XM_016251485.1"/>
</dbReference>
<organism evidence="9 10">
    <name type="scientific">Sinocyclocheilus grahami</name>
    <name type="common">Dianchi golden-line fish</name>
    <name type="synonym">Barbus grahami</name>
    <dbReference type="NCBI Taxonomy" id="75366"/>
    <lineage>
        <taxon>Eukaryota</taxon>
        <taxon>Metazoa</taxon>
        <taxon>Chordata</taxon>
        <taxon>Craniata</taxon>
        <taxon>Vertebrata</taxon>
        <taxon>Euteleostomi</taxon>
        <taxon>Actinopterygii</taxon>
        <taxon>Neopterygii</taxon>
        <taxon>Teleostei</taxon>
        <taxon>Ostariophysi</taxon>
        <taxon>Cypriniformes</taxon>
        <taxon>Cyprinidae</taxon>
        <taxon>Cyprininae</taxon>
        <taxon>Sinocyclocheilus</taxon>
    </lineage>
</organism>
<dbReference type="PANTHER" id="PTHR47037:SF1">
    <property type="entry name" value="LARGE RIBOSOMAL SUBUNIT PROTEIN BL33M"/>
    <property type="match status" value="1"/>
</dbReference>
<dbReference type="AlphaFoldDB" id="A0A672TC28"/>
<dbReference type="Proteomes" id="UP000472262">
    <property type="component" value="Unassembled WGS sequence"/>
</dbReference>
<dbReference type="Ensembl" id="ENSSGRT00000119347.1">
    <property type="protein sequence ID" value="ENSSGRP00000112362.1"/>
    <property type="gene ID" value="ENSSGRG00000055221.1"/>
</dbReference>
<dbReference type="NCBIfam" id="TIGR01023">
    <property type="entry name" value="rpmG_bact"/>
    <property type="match status" value="1"/>
</dbReference>
<dbReference type="GO" id="GO:0005739">
    <property type="term" value="C:mitochondrion"/>
    <property type="evidence" value="ECO:0007669"/>
    <property type="project" value="UniProtKB-SubCell"/>
</dbReference>
<dbReference type="KEGG" id="sgh:107566111"/>
<proteinExistence type="inferred from homology"/>
<evidence type="ECO:0000256" key="5">
    <source>
        <dbReference type="ARBA" id="ARBA00023128"/>
    </source>
</evidence>
<protein>
    <recommendedName>
        <fullName evidence="7">Large ribosomal subunit protein bL33m</fullName>
    </recommendedName>
    <alternativeName>
        <fullName evidence="8">39S ribosomal protein L33, mitochondrial</fullName>
    </alternativeName>
</protein>
<evidence type="ECO:0000313" key="10">
    <source>
        <dbReference type="Proteomes" id="UP000472262"/>
    </source>
</evidence>
<dbReference type="InterPro" id="IPR038584">
    <property type="entry name" value="Ribosomal_bL33_sf"/>
</dbReference>
<keyword evidence="3" id="KW-0809">Transit peptide</keyword>
<dbReference type="GO" id="GO:0006412">
    <property type="term" value="P:translation"/>
    <property type="evidence" value="ECO:0007669"/>
    <property type="project" value="InterPro"/>
</dbReference>
<name>A0A672TC28_SINGR</name>
<dbReference type="InterPro" id="IPR001705">
    <property type="entry name" value="Ribosomal_bL33"/>
</dbReference>